<evidence type="ECO:0000313" key="5">
    <source>
        <dbReference type="EMBL" id="JAD87832.1"/>
    </source>
</evidence>
<protein>
    <submittedName>
        <fullName evidence="5">Uncharacterized protein</fullName>
    </submittedName>
</protein>
<name>A0A0A9DVM7_ARUDO</name>
<reference evidence="5" key="1">
    <citation type="submission" date="2014-09" db="EMBL/GenBank/DDBJ databases">
        <authorList>
            <person name="Magalhaes I.L.F."/>
            <person name="Oliveira U."/>
            <person name="Santos F.R."/>
            <person name="Vidigal T.H.D.A."/>
            <person name="Brescovit A.D."/>
            <person name="Santos A.J."/>
        </authorList>
    </citation>
    <scope>NUCLEOTIDE SEQUENCE</scope>
    <source>
        <tissue evidence="5">Shoot tissue taken approximately 20 cm above the soil surface</tissue>
    </source>
</reference>
<evidence type="ECO:0000256" key="3">
    <source>
        <dbReference type="ARBA" id="ARBA00022827"/>
    </source>
</evidence>
<evidence type="ECO:0000256" key="1">
    <source>
        <dbReference type="ARBA" id="ARBA00010790"/>
    </source>
</evidence>
<dbReference type="AlphaFoldDB" id="A0A0A9DVM7"/>
<accession>A0A0A9DVM7</accession>
<comment type="similarity">
    <text evidence="1">Belongs to the GMC oxidoreductase family.</text>
</comment>
<dbReference type="GO" id="GO:0016491">
    <property type="term" value="F:oxidoreductase activity"/>
    <property type="evidence" value="ECO:0007669"/>
    <property type="project" value="UniProtKB-KW"/>
</dbReference>
<dbReference type="PANTHER" id="PTHR46056">
    <property type="entry name" value="LONG-CHAIN-ALCOHOL OXIDASE"/>
    <property type="match status" value="1"/>
</dbReference>
<dbReference type="PANTHER" id="PTHR46056:SF2">
    <property type="entry name" value="OS10G0474800 PROTEIN"/>
    <property type="match status" value="1"/>
</dbReference>
<evidence type="ECO:0000256" key="4">
    <source>
        <dbReference type="ARBA" id="ARBA00023002"/>
    </source>
</evidence>
<keyword evidence="3" id="KW-0274">FAD</keyword>
<dbReference type="EMBL" id="GBRH01210063">
    <property type="protein sequence ID" value="JAD87832.1"/>
    <property type="molecule type" value="Transcribed_RNA"/>
</dbReference>
<organism evidence="5">
    <name type="scientific">Arundo donax</name>
    <name type="common">Giant reed</name>
    <name type="synonym">Donax arundinaceus</name>
    <dbReference type="NCBI Taxonomy" id="35708"/>
    <lineage>
        <taxon>Eukaryota</taxon>
        <taxon>Viridiplantae</taxon>
        <taxon>Streptophyta</taxon>
        <taxon>Embryophyta</taxon>
        <taxon>Tracheophyta</taxon>
        <taxon>Spermatophyta</taxon>
        <taxon>Magnoliopsida</taxon>
        <taxon>Liliopsida</taxon>
        <taxon>Poales</taxon>
        <taxon>Poaceae</taxon>
        <taxon>PACMAD clade</taxon>
        <taxon>Arundinoideae</taxon>
        <taxon>Arundineae</taxon>
        <taxon>Arundo</taxon>
    </lineage>
</organism>
<evidence type="ECO:0000256" key="2">
    <source>
        <dbReference type="ARBA" id="ARBA00022630"/>
    </source>
</evidence>
<keyword evidence="2" id="KW-0285">Flavoprotein</keyword>
<keyword evidence="4" id="KW-0560">Oxidoreductase</keyword>
<sequence length="157" mass="17221">MEALRAMCGALIPSLPVEGLHGDADGGRGDQPAGNKELERFYLASAADGTIPDEVAELFTRCVWDAMVLVSVVLWILSTKVGTLALCGRLCISGKFPYVCKFAGMPVERREEVLKRWNKARWLFPLKIIGDLSLELIGQLGEKDLLTPTCLVIFSLQ</sequence>
<reference evidence="5" key="2">
    <citation type="journal article" date="2015" name="Data Brief">
        <title>Shoot transcriptome of the giant reed, Arundo donax.</title>
        <authorList>
            <person name="Barrero R.A."/>
            <person name="Guerrero F.D."/>
            <person name="Moolhuijzen P."/>
            <person name="Goolsby J.A."/>
            <person name="Tidwell J."/>
            <person name="Bellgard S.E."/>
            <person name="Bellgard M.I."/>
        </authorList>
    </citation>
    <scope>NUCLEOTIDE SEQUENCE</scope>
    <source>
        <tissue evidence="5">Shoot tissue taken approximately 20 cm above the soil surface</tissue>
    </source>
</reference>
<proteinExistence type="inferred from homology"/>